<reference evidence="6 7" key="1">
    <citation type="submission" date="2020-10" db="EMBL/GenBank/DDBJ databases">
        <title>ChiBAC.</title>
        <authorList>
            <person name="Zenner C."/>
            <person name="Hitch T.C.A."/>
            <person name="Clavel T."/>
        </authorList>
    </citation>
    <scope>NUCLEOTIDE SEQUENCE [LARGE SCALE GENOMIC DNA]</scope>
    <source>
        <strain evidence="6 7">DSM 107455</strain>
    </source>
</reference>
<dbReference type="InterPro" id="IPR042099">
    <property type="entry name" value="ANL_N_sf"/>
</dbReference>
<evidence type="ECO:0000259" key="4">
    <source>
        <dbReference type="Pfam" id="PF00501"/>
    </source>
</evidence>
<dbReference type="GO" id="GO:0016874">
    <property type="term" value="F:ligase activity"/>
    <property type="evidence" value="ECO:0007669"/>
    <property type="project" value="UniProtKB-KW"/>
</dbReference>
<comment type="caution">
    <text evidence="6">The sequence shown here is derived from an EMBL/GenBank/DDBJ whole genome shotgun (WGS) entry which is preliminary data.</text>
</comment>
<proteinExistence type="inferred from homology"/>
<dbReference type="Proteomes" id="UP001194273">
    <property type="component" value="Unassembled WGS sequence"/>
</dbReference>
<evidence type="ECO:0000313" key="7">
    <source>
        <dbReference type="Proteomes" id="UP001194273"/>
    </source>
</evidence>
<dbReference type="Gene3D" id="3.30.300.30">
    <property type="match status" value="1"/>
</dbReference>
<evidence type="ECO:0000256" key="1">
    <source>
        <dbReference type="ARBA" id="ARBA00006432"/>
    </source>
</evidence>
<dbReference type="InterPro" id="IPR000873">
    <property type="entry name" value="AMP-dep_synth/lig_dom"/>
</dbReference>
<gene>
    <name evidence="6" type="ORF">INF26_03360</name>
</gene>
<protein>
    <submittedName>
        <fullName evidence="6">Acyl--CoA ligase</fullName>
    </submittedName>
</protein>
<accession>A0ABR9QS42</accession>
<evidence type="ECO:0000313" key="6">
    <source>
        <dbReference type="EMBL" id="MBE5023891.1"/>
    </source>
</evidence>
<dbReference type="PROSITE" id="PS00455">
    <property type="entry name" value="AMP_BINDING"/>
    <property type="match status" value="1"/>
</dbReference>
<keyword evidence="2 6" id="KW-0436">Ligase</keyword>
<evidence type="ECO:0000256" key="2">
    <source>
        <dbReference type="ARBA" id="ARBA00022598"/>
    </source>
</evidence>
<dbReference type="InterPro" id="IPR045851">
    <property type="entry name" value="AMP-bd_C_sf"/>
</dbReference>
<keyword evidence="3" id="KW-0812">Transmembrane</keyword>
<dbReference type="SUPFAM" id="SSF56801">
    <property type="entry name" value="Acetyl-CoA synthetase-like"/>
    <property type="match status" value="1"/>
</dbReference>
<dbReference type="Pfam" id="PF00501">
    <property type="entry name" value="AMP-binding"/>
    <property type="match status" value="1"/>
</dbReference>
<evidence type="ECO:0000256" key="3">
    <source>
        <dbReference type="SAM" id="Phobius"/>
    </source>
</evidence>
<feature type="domain" description="AMP-dependent synthetase/ligase" evidence="4">
    <location>
        <begin position="42"/>
        <end position="394"/>
    </location>
</feature>
<dbReference type="RefSeq" id="WP_193529299.1">
    <property type="nucleotide sequence ID" value="NZ_JADCJZ010000001.1"/>
</dbReference>
<dbReference type="InterPro" id="IPR025110">
    <property type="entry name" value="AMP-bd_C"/>
</dbReference>
<organism evidence="6 7">
    <name type="scientific">Thermophilibacter gallinarum</name>
    <dbReference type="NCBI Taxonomy" id="2779357"/>
    <lineage>
        <taxon>Bacteria</taxon>
        <taxon>Bacillati</taxon>
        <taxon>Actinomycetota</taxon>
        <taxon>Coriobacteriia</taxon>
        <taxon>Coriobacteriales</taxon>
        <taxon>Atopobiaceae</taxon>
        <taxon>Thermophilibacter</taxon>
    </lineage>
</organism>
<dbReference type="EMBL" id="JADCJZ010000001">
    <property type="protein sequence ID" value="MBE5023891.1"/>
    <property type="molecule type" value="Genomic_DNA"/>
</dbReference>
<keyword evidence="7" id="KW-1185">Reference proteome</keyword>
<dbReference type="PANTHER" id="PTHR43201:SF5">
    <property type="entry name" value="MEDIUM-CHAIN ACYL-COA LIGASE ACSF2, MITOCHONDRIAL"/>
    <property type="match status" value="1"/>
</dbReference>
<sequence>MISGSACWNRVLQRGMSPRSFGGRAVVTYDDLPASLYHMLLDTARRTPDATAIVDDWHRATSFSGLLARVDELAAHLASTGVSRGDNVGLLMHADLEFAVTLYAISKLGAVCVPIPTKYREPEVLSLVRAADLSALVAGEEFGSWAPSFEGLGVPVVWSRGVADGYGFAGLSGEGVDAAGGPEDPVIMMFTSGTTSAAKGVVLRNYNVCHAAMVYARLMGTTPEDRCLIPIPIYHVTGLIALLVQFVYVGATTYLHRLFDARRVLTCVRDDEITYLHGSPTSFAELLPLRDEFRELPSVRAMLSGSSYEPLPAMRAFHEWMPTATFQVVYGMTETASPALLFPLDSPTSVYAGATGKPVPGVDAKIVDESGAEVALGETGELMLRGACVTEGYYGDAAPGPDAEGWLATGDMARANAEGMVWVVDRKKDMINRGGEKVWCSALEEVICELPFVSACCAAGIPDELYGEVPVAAVVPAPGTAPTERELTDALRGRIAHFKIPVHVVFVDAIPTTRGDKPDRRAVRALVLDSLKTPTTEER</sequence>
<keyword evidence="3" id="KW-0472">Membrane</keyword>
<dbReference type="InterPro" id="IPR020845">
    <property type="entry name" value="AMP-binding_CS"/>
</dbReference>
<dbReference type="Pfam" id="PF13193">
    <property type="entry name" value="AMP-binding_C"/>
    <property type="match status" value="1"/>
</dbReference>
<comment type="similarity">
    <text evidence="1">Belongs to the ATP-dependent AMP-binding enzyme family.</text>
</comment>
<name>A0ABR9QS42_9ACTN</name>
<feature type="domain" description="AMP-binding enzyme C-terminal" evidence="5">
    <location>
        <begin position="443"/>
        <end position="517"/>
    </location>
</feature>
<dbReference type="PANTHER" id="PTHR43201">
    <property type="entry name" value="ACYL-COA SYNTHETASE"/>
    <property type="match status" value="1"/>
</dbReference>
<dbReference type="Gene3D" id="3.40.50.12780">
    <property type="entry name" value="N-terminal domain of ligase-like"/>
    <property type="match status" value="1"/>
</dbReference>
<feature type="transmembrane region" description="Helical" evidence="3">
    <location>
        <begin position="233"/>
        <end position="255"/>
    </location>
</feature>
<evidence type="ECO:0000259" key="5">
    <source>
        <dbReference type="Pfam" id="PF13193"/>
    </source>
</evidence>
<keyword evidence="3" id="KW-1133">Transmembrane helix</keyword>